<evidence type="ECO:0008006" key="3">
    <source>
        <dbReference type="Google" id="ProtNLM"/>
    </source>
</evidence>
<dbReference type="EMBL" id="JARVUX010000005">
    <property type="protein sequence ID" value="MDH2336744.1"/>
    <property type="molecule type" value="Genomic_DNA"/>
</dbReference>
<protein>
    <recommendedName>
        <fullName evidence="3">DegT/DnrJ/EryC1/StrS aminotransferase family protein</fullName>
    </recommendedName>
</protein>
<proteinExistence type="predicted"/>
<accession>A0AAP4A822</accession>
<comment type="caution">
    <text evidence="1">The sequence shown here is derived from an EMBL/GenBank/DDBJ whole genome shotgun (WGS) entry which is preliminary data.</text>
</comment>
<dbReference type="AlphaFoldDB" id="A0AAP4A822"/>
<reference evidence="1" key="1">
    <citation type="submission" date="2023-04" db="EMBL/GenBank/DDBJ databases">
        <title>Epidemiological investigation of Clostridium perfringens isolated from cattle.</title>
        <authorList>
            <person name="Tian R."/>
        </authorList>
    </citation>
    <scope>NUCLEOTIDE SEQUENCE</scope>
    <source>
        <strain evidence="1">ZWCP172</strain>
    </source>
</reference>
<evidence type="ECO:0000313" key="1">
    <source>
        <dbReference type="EMBL" id="MDH2336744.1"/>
    </source>
</evidence>
<dbReference type="RefSeq" id="WP_242367054.1">
    <property type="nucleotide sequence ID" value="NZ_JALCVA010000002.1"/>
</dbReference>
<evidence type="ECO:0000313" key="2">
    <source>
        <dbReference type="Proteomes" id="UP001222958"/>
    </source>
</evidence>
<sequence>MKEIGGYFELENLISDEYYSNLISLNSARNSLLYLIKVKNITKLHIPYYLCDSVINVLKNNKINFDYYKVNSDFTPKFEGKLKKNEFLYIVNYFGQVSNEMILNFKKLFKNIIIDNTHAFFQNPIDGIDTIYSCRKFFGVPDGSYLSTDIKDVKKLPLDKSKDRMQHLLGRYEENAFDYYKQFQTNDEIFEKEPIKQMSRITHNILGAIDYEYVRRVRNKNYIYLYQKLKNFNKLNLNIPDGAFCYPLYIENSFEIRKKLIDNRIYISKLWPNVLNEDRDKIALKYSNNILPIPCDQRYNEKDMEYIVDIILEELIKEMGE</sequence>
<gene>
    <name evidence="1" type="ORF">QDQ28_11165</name>
</gene>
<dbReference type="Proteomes" id="UP001222958">
    <property type="component" value="Unassembled WGS sequence"/>
</dbReference>
<name>A0AAP4A822_CLOPF</name>
<organism evidence="1 2">
    <name type="scientific">Clostridium perfringens</name>
    <dbReference type="NCBI Taxonomy" id="1502"/>
    <lineage>
        <taxon>Bacteria</taxon>
        <taxon>Bacillati</taxon>
        <taxon>Bacillota</taxon>
        <taxon>Clostridia</taxon>
        <taxon>Eubacteriales</taxon>
        <taxon>Clostridiaceae</taxon>
        <taxon>Clostridium</taxon>
    </lineage>
</organism>